<keyword evidence="1" id="KW-0862">Zinc</keyword>
<dbReference type="EMBL" id="FOOH01000001">
    <property type="protein sequence ID" value="SFF59894.1"/>
    <property type="molecule type" value="Genomic_DNA"/>
</dbReference>
<dbReference type="GO" id="GO:0006508">
    <property type="term" value="P:proteolysis"/>
    <property type="evidence" value="ECO:0007669"/>
    <property type="project" value="UniProtKB-KW"/>
</dbReference>
<feature type="binding site" evidence="1">
    <location>
        <position position="191"/>
    </location>
    <ligand>
        <name>Zn(2+)</name>
        <dbReference type="ChEBI" id="CHEBI:29105"/>
        <note>catalytic</note>
    </ligand>
</feature>
<dbReference type="CDD" id="cd04280">
    <property type="entry name" value="ZnMc_astacin_like"/>
    <property type="match status" value="1"/>
</dbReference>
<dbReference type="SUPFAM" id="SSF55486">
    <property type="entry name" value="Metalloproteases ('zincins'), catalytic domain"/>
    <property type="match status" value="1"/>
</dbReference>
<evidence type="ECO:0000259" key="2">
    <source>
        <dbReference type="PROSITE" id="PS51864"/>
    </source>
</evidence>
<dbReference type="Gene3D" id="3.40.390.10">
    <property type="entry name" value="Collagenase (Catalytic Domain)"/>
    <property type="match status" value="1"/>
</dbReference>
<dbReference type="AlphaFoldDB" id="A0A1I2JZ81"/>
<keyword evidence="1" id="KW-0378">Hydrolase</keyword>
<dbReference type="Proteomes" id="UP000199116">
    <property type="component" value="Unassembled WGS sequence"/>
</dbReference>
<keyword evidence="1" id="KW-0482">Metalloprotease</keyword>
<dbReference type="Pfam" id="PF01400">
    <property type="entry name" value="Astacin"/>
    <property type="match status" value="1"/>
</dbReference>
<dbReference type="SMART" id="SM00235">
    <property type="entry name" value="ZnMc"/>
    <property type="match status" value="1"/>
</dbReference>
<dbReference type="InterPro" id="IPR034035">
    <property type="entry name" value="Astacin-like_dom"/>
</dbReference>
<evidence type="ECO:0000313" key="3">
    <source>
        <dbReference type="EMBL" id="SFF59894.1"/>
    </source>
</evidence>
<dbReference type="PROSITE" id="PS51257">
    <property type="entry name" value="PROKAR_LIPOPROTEIN"/>
    <property type="match status" value="1"/>
</dbReference>
<feature type="domain" description="Peptidase M12A" evidence="2">
    <location>
        <begin position="98"/>
        <end position="297"/>
    </location>
</feature>
<sequence>MKKSKFLLLPVLAILACSKDPISENQEAETQLKPEEISDQQSEMAFPNVLGPVSQIYYAGQKMPVEDHGNDYVYQGDILIPKGQSSKSPQSIVYKNKEAIPQEKSTGRTSGMWPDNTVYYSINSSLPDKNRVHDAIRHWENNTPLKFVERSGQSNYIYFTTGSGCSSYVGMIGGRQNITLSDYCSTGNTIHEIGHAVGLWHEQSRVDRNNYITVHLDNVRSGTEHNFHTYEASGLDGDEYTTSLDFESIMMYGAYSFSKNGEPTITRTNGNTYQVQRSALSSGDISGIKSMYTDDGSEPKYVNGEYYTLNGLTVLRNYDRWYYNSKWGWKEVEIKYGYWFFV</sequence>
<accession>A0A1I2JZ81</accession>
<dbReference type="PROSITE" id="PS51864">
    <property type="entry name" value="ASTACIN"/>
    <property type="match status" value="1"/>
</dbReference>
<keyword evidence="4" id="KW-1185">Reference proteome</keyword>
<comment type="cofactor">
    <cofactor evidence="1">
        <name>Zn(2+)</name>
        <dbReference type="ChEBI" id="CHEBI:29105"/>
    </cofactor>
    <text evidence="1">Binds 1 zinc ion per subunit.</text>
</comment>
<evidence type="ECO:0000313" key="4">
    <source>
        <dbReference type="Proteomes" id="UP000199116"/>
    </source>
</evidence>
<feature type="binding site" evidence="1">
    <location>
        <position position="201"/>
    </location>
    <ligand>
        <name>Zn(2+)</name>
        <dbReference type="ChEBI" id="CHEBI:29105"/>
        <note>catalytic</note>
    </ligand>
</feature>
<dbReference type="PRINTS" id="PR00480">
    <property type="entry name" value="ASTACIN"/>
</dbReference>
<organism evidence="3 4">
    <name type="scientific">Salegentibacter agarivorans</name>
    <dbReference type="NCBI Taxonomy" id="345907"/>
    <lineage>
        <taxon>Bacteria</taxon>
        <taxon>Pseudomonadati</taxon>
        <taxon>Bacteroidota</taxon>
        <taxon>Flavobacteriia</taxon>
        <taxon>Flavobacteriales</taxon>
        <taxon>Flavobacteriaceae</taxon>
        <taxon>Salegentibacter</taxon>
    </lineage>
</organism>
<keyword evidence="1" id="KW-0479">Metal-binding</keyword>
<dbReference type="RefSeq" id="WP_093302235.1">
    <property type="nucleotide sequence ID" value="NZ_FOOH01000001.1"/>
</dbReference>
<dbReference type="PANTHER" id="PTHR10127:SF850">
    <property type="entry name" value="METALLOENDOPEPTIDASE"/>
    <property type="match status" value="1"/>
</dbReference>
<evidence type="ECO:0000256" key="1">
    <source>
        <dbReference type="PROSITE-ProRule" id="PRU01211"/>
    </source>
</evidence>
<dbReference type="GO" id="GO:0004222">
    <property type="term" value="F:metalloendopeptidase activity"/>
    <property type="evidence" value="ECO:0007669"/>
    <property type="project" value="UniProtKB-UniRule"/>
</dbReference>
<comment type="caution">
    <text evidence="1">Lacks conserved residue(s) required for the propagation of feature annotation.</text>
</comment>
<dbReference type="InterPro" id="IPR001506">
    <property type="entry name" value="Peptidase_M12A"/>
</dbReference>
<gene>
    <name evidence="3" type="ORF">SAMN04488033_101282</name>
</gene>
<reference evidence="4" key="1">
    <citation type="submission" date="2016-10" db="EMBL/GenBank/DDBJ databases">
        <authorList>
            <person name="Varghese N."/>
            <person name="Submissions S."/>
        </authorList>
    </citation>
    <scope>NUCLEOTIDE SEQUENCE [LARGE SCALE GENOMIC DNA]</scope>
    <source>
        <strain evidence="4">DSM 23515</strain>
    </source>
</reference>
<dbReference type="PANTHER" id="PTHR10127">
    <property type="entry name" value="DISCOIDIN, CUB, EGF, LAMININ , AND ZINC METALLOPROTEASE DOMAIN CONTAINING"/>
    <property type="match status" value="1"/>
</dbReference>
<proteinExistence type="predicted"/>
<dbReference type="GO" id="GO:0008270">
    <property type="term" value="F:zinc ion binding"/>
    <property type="evidence" value="ECO:0007669"/>
    <property type="project" value="UniProtKB-UniRule"/>
</dbReference>
<dbReference type="InterPro" id="IPR024079">
    <property type="entry name" value="MetalloPept_cat_dom_sf"/>
</dbReference>
<protein>
    <submittedName>
        <fullName evidence="3">Astacin (Peptidase family M12A)</fullName>
    </submittedName>
</protein>
<feature type="active site" evidence="1">
    <location>
        <position position="192"/>
    </location>
</feature>
<name>A0A1I2JZ81_9FLAO</name>
<keyword evidence="1" id="KW-0645">Protease</keyword>
<feature type="binding site" evidence="1">
    <location>
        <position position="195"/>
    </location>
    <ligand>
        <name>Zn(2+)</name>
        <dbReference type="ChEBI" id="CHEBI:29105"/>
        <note>catalytic</note>
    </ligand>
</feature>
<dbReference type="InterPro" id="IPR006026">
    <property type="entry name" value="Peptidase_Metallo"/>
</dbReference>